<evidence type="ECO:0000313" key="2">
    <source>
        <dbReference type="Proteomes" id="UP001529180"/>
    </source>
</evidence>
<protein>
    <submittedName>
        <fullName evidence="1">Phage Gp37/Gp68 family protein</fullName>
    </submittedName>
</protein>
<dbReference type="RefSeq" id="WP_278006829.1">
    <property type="nucleotide sequence ID" value="NZ_JARSBO010000004.1"/>
</dbReference>
<dbReference type="Pfam" id="PF07505">
    <property type="entry name" value="DUF5131"/>
    <property type="match status" value="1"/>
</dbReference>
<gene>
    <name evidence="1" type="ORF">P7680_10300</name>
</gene>
<keyword evidence="2" id="KW-1185">Reference proteome</keyword>
<comment type="caution">
    <text evidence="1">The sequence shown here is derived from an EMBL/GenBank/DDBJ whole genome shotgun (WGS) entry which is preliminary data.</text>
</comment>
<dbReference type="Proteomes" id="UP001529180">
    <property type="component" value="Unassembled WGS sequence"/>
</dbReference>
<dbReference type="InterPro" id="IPR011101">
    <property type="entry name" value="DUF5131"/>
</dbReference>
<organism evidence="1 2">
    <name type="scientific">Thalassospira aquimaris</name>
    <dbReference type="NCBI Taxonomy" id="3037796"/>
    <lineage>
        <taxon>Bacteria</taxon>
        <taxon>Pseudomonadati</taxon>
        <taxon>Pseudomonadota</taxon>
        <taxon>Alphaproteobacteria</taxon>
        <taxon>Rhodospirillales</taxon>
        <taxon>Thalassospiraceae</taxon>
        <taxon>Thalassospira</taxon>
    </lineage>
</organism>
<reference evidence="1 2" key="1">
    <citation type="submission" date="2023-03" db="EMBL/GenBank/DDBJ databases">
        <title>Strain FZY0004 represents a novel species in the genus Thalassospira isolated from seawater.</title>
        <authorList>
            <person name="Fu Z.-Y."/>
        </authorList>
    </citation>
    <scope>NUCLEOTIDE SEQUENCE [LARGE SCALE GENOMIC DNA]</scope>
    <source>
        <strain evidence="1 2">FZY0004</strain>
    </source>
</reference>
<name>A0ABT6GC04_9PROT</name>
<dbReference type="EMBL" id="JARSBO010000004">
    <property type="protein sequence ID" value="MDG4719387.1"/>
    <property type="molecule type" value="Genomic_DNA"/>
</dbReference>
<proteinExistence type="predicted"/>
<sequence>MTKIEWTQRPGTKGETWNPIRARNKETGGIGHFCTKVSAGCQNCYAANFQKRFKNKVRYAAQDANKVELFLDETVLMQPLHWKKPRTIFVCSMTDLFYEGHDDEWIDSVFAIAALCPQHTFIILTKRIKTAHQYMTSIDNGDGERLDLSRDPMVEGAAQRIHHFRTGEDPSMWLAVHLPLPNVWLGVSVEDQKAADERIPVLLDTPAAVRFLSVEPLLGPVNLKRWLGRRFECPECGFDDQEHGTGIYGSQRFCGICAGDCGNSTKLHVKGRGLDWVIVGGESGHNARPMHPDWARSLRDQCKAAEVPFFFKQNGSWISAKPGDKFSDGLWVHQNGDTFSPVEGQPFNPAPFAAHMIRVGKKRAGRSLDGVEHNEWPEVKSC</sequence>
<accession>A0ABT6GC04</accession>
<evidence type="ECO:0000313" key="1">
    <source>
        <dbReference type="EMBL" id="MDG4719387.1"/>
    </source>
</evidence>